<evidence type="ECO:0000256" key="11">
    <source>
        <dbReference type="ARBA" id="ARBA00022984"/>
    </source>
</evidence>
<dbReference type="SUPFAM" id="SSF56601">
    <property type="entry name" value="beta-lactamase/transpeptidase-like"/>
    <property type="match status" value="1"/>
</dbReference>
<evidence type="ECO:0000256" key="16">
    <source>
        <dbReference type="ARBA" id="ARBA00049902"/>
    </source>
</evidence>
<evidence type="ECO:0000256" key="9">
    <source>
        <dbReference type="ARBA" id="ARBA00022801"/>
    </source>
</evidence>
<keyword evidence="17" id="KW-1133">Transmembrane helix</keyword>
<dbReference type="InterPro" id="IPR013783">
    <property type="entry name" value="Ig-like_fold"/>
</dbReference>
<evidence type="ECO:0000256" key="14">
    <source>
        <dbReference type="ARBA" id="ARBA00023316"/>
    </source>
</evidence>
<dbReference type="GO" id="GO:0071555">
    <property type="term" value="P:cell wall organization"/>
    <property type="evidence" value="ECO:0007669"/>
    <property type="project" value="UniProtKB-KW"/>
</dbReference>
<evidence type="ECO:0000256" key="8">
    <source>
        <dbReference type="ARBA" id="ARBA00022679"/>
    </source>
</evidence>
<name>A0A554LWR7_9BACT</name>
<dbReference type="InterPro" id="IPR001264">
    <property type="entry name" value="Glyco_trans_51"/>
</dbReference>
<keyword evidence="7" id="KW-0328">Glycosyltransferase</keyword>
<dbReference type="InterPro" id="IPR023346">
    <property type="entry name" value="Lysozyme-like_dom_sf"/>
</dbReference>
<dbReference type="NCBIfam" id="TIGR02074">
    <property type="entry name" value="PBP_1a_fam"/>
    <property type="match status" value="1"/>
</dbReference>
<evidence type="ECO:0000256" key="5">
    <source>
        <dbReference type="ARBA" id="ARBA00022645"/>
    </source>
</evidence>
<keyword evidence="4" id="KW-1003">Cell membrane</keyword>
<dbReference type="GO" id="GO:0009002">
    <property type="term" value="F:serine-type D-Ala-D-Ala carboxypeptidase activity"/>
    <property type="evidence" value="ECO:0007669"/>
    <property type="project" value="UniProtKB-EC"/>
</dbReference>
<dbReference type="GO" id="GO:0009252">
    <property type="term" value="P:peptidoglycan biosynthetic process"/>
    <property type="evidence" value="ECO:0007669"/>
    <property type="project" value="UniProtKB-KW"/>
</dbReference>
<keyword evidence="14" id="KW-0961">Cell wall biogenesis/degradation</keyword>
<reference evidence="20 21" key="1">
    <citation type="submission" date="2017-07" db="EMBL/GenBank/DDBJ databases">
        <title>Mechanisms for carbon and nitrogen cycling indicate functional differentiation within the Candidate Phyla Radiation.</title>
        <authorList>
            <person name="Danczak R.E."/>
            <person name="Johnston M.D."/>
            <person name="Kenah C."/>
            <person name="Slattery M."/>
            <person name="Wrighton K.C."/>
            <person name="Wilkins M.J."/>
        </authorList>
    </citation>
    <scope>NUCLEOTIDE SEQUENCE [LARGE SCALE GENOMIC DNA]</scope>
    <source>
        <strain evidence="20">Licking1014_2</strain>
    </source>
</reference>
<evidence type="ECO:0000259" key="19">
    <source>
        <dbReference type="Pfam" id="PF00912"/>
    </source>
</evidence>
<evidence type="ECO:0000256" key="4">
    <source>
        <dbReference type="ARBA" id="ARBA00022475"/>
    </source>
</evidence>
<evidence type="ECO:0000256" key="2">
    <source>
        <dbReference type="ARBA" id="ARBA00007090"/>
    </source>
</evidence>
<keyword evidence="8" id="KW-0808">Transferase</keyword>
<evidence type="ECO:0000313" key="20">
    <source>
        <dbReference type="EMBL" id="TSC97302.1"/>
    </source>
</evidence>
<dbReference type="GO" id="GO:0008955">
    <property type="term" value="F:peptidoglycan glycosyltransferase activity"/>
    <property type="evidence" value="ECO:0007669"/>
    <property type="project" value="UniProtKB-EC"/>
</dbReference>
<protein>
    <submittedName>
        <fullName evidence="20">Putative penicillin-binding protein</fullName>
    </submittedName>
</protein>
<dbReference type="Pfam" id="PF00905">
    <property type="entry name" value="Transpeptidase"/>
    <property type="match status" value="1"/>
</dbReference>
<dbReference type="EMBL" id="VMGL01000006">
    <property type="protein sequence ID" value="TSC97302.1"/>
    <property type="molecule type" value="Genomic_DNA"/>
</dbReference>
<dbReference type="Gene3D" id="3.40.710.10">
    <property type="entry name" value="DD-peptidase/beta-lactamase superfamily"/>
    <property type="match status" value="1"/>
</dbReference>
<dbReference type="GO" id="GO:0008658">
    <property type="term" value="F:penicillin binding"/>
    <property type="evidence" value="ECO:0007669"/>
    <property type="project" value="InterPro"/>
</dbReference>
<evidence type="ECO:0000256" key="17">
    <source>
        <dbReference type="SAM" id="Phobius"/>
    </source>
</evidence>
<keyword evidence="5" id="KW-0121">Carboxypeptidase</keyword>
<keyword evidence="12 17" id="KW-0472">Membrane</keyword>
<keyword evidence="10" id="KW-0133">Cell shape</keyword>
<dbReference type="FunFam" id="1.10.3810.10:FF:000001">
    <property type="entry name" value="Penicillin-binding protein 1A"/>
    <property type="match status" value="1"/>
</dbReference>
<comment type="subcellular location">
    <subcellularLocation>
        <location evidence="1">Cell membrane</location>
    </subcellularLocation>
</comment>
<accession>A0A554LWR7</accession>
<sequence length="941" mass="103729">MKIGRIIGKIITKIKPSFRPLSRRWRRRFFRGLIIGLLAFVLLAAGLFAWYSRELPTPGKIKKRQMIQSTQILARDGTLLYDAHGDIKRQVIDNQDIPQYVKQATVAVEDKNFYRHFGLDFKGVTRAAIRNLTGGLLGKGNIEGGSTITQQYVKNALLSPKKTLSRKIKELILSIEIEIMYSKDQILALYLNEIPYGSSNYGIESASQTYFNKKAKDLTLAEATALAALPRAPTFYSPYGQHKDRLLTRKNYVLDQMVAMGYLNKEQAEAAKKEELKFARRQENIKAPHFVMYVREMLVDKYGEKMVAEGGLKVYTTIDLKYQAAAEEAITEIGAKNIKRYGANNAALVSLDPKTGEILAMVGSIDYFDMENDGNVNVTIANRQPGSSFKPIVYATAFKDKYNPAYPLFDVSTDFGNYTPQNYNGQTNGLLTMRQALSNSLNIPAVKTLYLAGLKESLQTAHDMGITTLNQPERYGLSLVLGGGEVKPLDMATAFGVFANEGKLFPTHGILKIEDSKGKIIDEPAKNLKAKTALDPQIAYQIANILSDNDSRSMIFGSRSALYFPDRTVAAKTGTTTEFRDAWTVGFTPSLSTAVWVGNNDNTPMAAHADGVVAAAPIFHKYIQEALKDKPNEDFNRPKEIKEITVDKLSNKLPNDNSPADQRVTDIFASWQIPDSQDDVHLKIKICKADGKKAPAGTLEQLVEEIVYYNIHSEVPGKSNWEGPVRAWVAGQGWDKLPPTEESPHCNEGVQPTVIITSPGANQSLIGNFLIVATASSDKYAIKKVEFYIDNVSIGVSESSPYQLSYNSKNLTLGEHNLEAAATNELGVMAKVAIKFIASRDTTPPGKVSRVAIVPSANRLSITWTNPTDSDLAKIRFYLSTASGLLGYKYDTEFAAIPGANGVAALTNLANNITYYLTIRTVDSEGNENTNTTQYSGTPAP</sequence>
<evidence type="ECO:0000259" key="18">
    <source>
        <dbReference type="Pfam" id="PF00905"/>
    </source>
</evidence>
<evidence type="ECO:0000256" key="13">
    <source>
        <dbReference type="ARBA" id="ARBA00023268"/>
    </source>
</evidence>
<evidence type="ECO:0000313" key="21">
    <source>
        <dbReference type="Proteomes" id="UP000318711"/>
    </source>
</evidence>
<dbReference type="Pfam" id="PF17957">
    <property type="entry name" value="Big_7"/>
    <property type="match status" value="1"/>
</dbReference>
<proteinExistence type="inferred from homology"/>
<evidence type="ECO:0000256" key="12">
    <source>
        <dbReference type="ARBA" id="ARBA00023136"/>
    </source>
</evidence>
<organism evidence="20 21">
    <name type="scientific">Candidatus Berkelbacteria bacterium Licking1014_2</name>
    <dbReference type="NCBI Taxonomy" id="2017146"/>
    <lineage>
        <taxon>Bacteria</taxon>
        <taxon>Candidatus Berkelbacteria</taxon>
    </lineage>
</organism>
<dbReference type="AlphaFoldDB" id="A0A554LWR7"/>
<dbReference type="GO" id="GO:0030288">
    <property type="term" value="C:outer membrane-bounded periplasmic space"/>
    <property type="evidence" value="ECO:0007669"/>
    <property type="project" value="TreeGrafter"/>
</dbReference>
<dbReference type="SUPFAM" id="SSF53955">
    <property type="entry name" value="Lysozyme-like"/>
    <property type="match status" value="1"/>
</dbReference>
<evidence type="ECO:0000256" key="1">
    <source>
        <dbReference type="ARBA" id="ARBA00004236"/>
    </source>
</evidence>
<comment type="caution">
    <text evidence="20">The sequence shown here is derived from an EMBL/GenBank/DDBJ whole genome shotgun (WGS) entry which is preliminary data.</text>
</comment>
<evidence type="ECO:0000256" key="10">
    <source>
        <dbReference type="ARBA" id="ARBA00022960"/>
    </source>
</evidence>
<comment type="similarity">
    <text evidence="2">In the C-terminal section; belongs to the transpeptidase family.</text>
</comment>
<dbReference type="GO" id="GO:0008360">
    <property type="term" value="P:regulation of cell shape"/>
    <property type="evidence" value="ECO:0007669"/>
    <property type="project" value="UniProtKB-KW"/>
</dbReference>
<dbReference type="PANTHER" id="PTHR32282">
    <property type="entry name" value="BINDING PROTEIN TRANSPEPTIDASE, PUTATIVE-RELATED"/>
    <property type="match status" value="1"/>
</dbReference>
<comment type="catalytic activity">
    <reaction evidence="15">
        <text>Preferential cleavage: (Ac)2-L-Lys-D-Ala-|-D-Ala. Also transpeptidation of peptidyl-alanyl moieties that are N-acyl substituents of D-alanine.</text>
        <dbReference type="EC" id="3.4.16.4"/>
    </reaction>
</comment>
<feature type="domain" description="Penicillin-binding protein transpeptidase" evidence="18">
    <location>
        <begin position="348"/>
        <end position="623"/>
    </location>
</feature>
<evidence type="ECO:0000256" key="6">
    <source>
        <dbReference type="ARBA" id="ARBA00022670"/>
    </source>
</evidence>
<evidence type="ECO:0000256" key="15">
    <source>
        <dbReference type="ARBA" id="ARBA00034000"/>
    </source>
</evidence>
<dbReference type="InterPro" id="IPR001460">
    <property type="entry name" value="PCN-bd_Tpept"/>
</dbReference>
<gene>
    <name evidence="20" type="ORF">CEN88_81</name>
</gene>
<keyword evidence="9" id="KW-0378">Hydrolase</keyword>
<keyword evidence="11" id="KW-0573">Peptidoglycan synthesis</keyword>
<dbReference type="Gene3D" id="2.60.40.10">
    <property type="entry name" value="Immunoglobulins"/>
    <property type="match status" value="2"/>
</dbReference>
<comment type="catalytic activity">
    <reaction evidence="16">
        <text>[GlcNAc-(1-&gt;4)-Mur2Ac(oyl-L-Ala-gamma-D-Glu-L-Lys-D-Ala-D-Ala)](n)-di-trans,octa-cis-undecaprenyl diphosphate + beta-D-GlcNAc-(1-&gt;4)-Mur2Ac(oyl-L-Ala-gamma-D-Glu-L-Lys-D-Ala-D-Ala)-di-trans,octa-cis-undecaprenyl diphosphate = [GlcNAc-(1-&gt;4)-Mur2Ac(oyl-L-Ala-gamma-D-Glu-L-Lys-D-Ala-D-Ala)](n+1)-di-trans,octa-cis-undecaprenyl diphosphate + di-trans,octa-cis-undecaprenyl diphosphate + H(+)</text>
        <dbReference type="Rhea" id="RHEA:23708"/>
        <dbReference type="Rhea" id="RHEA-COMP:9602"/>
        <dbReference type="Rhea" id="RHEA-COMP:9603"/>
        <dbReference type="ChEBI" id="CHEBI:15378"/>
        <dbReference type="ChEBI" id="CHEBI:58405"/>
        <dbReference type="ChEBI" id="CHEBI:60033"/>
        <dbReference type="ChEBI" id="CHEBI:78435"/>
        <dbReference type="EC" id="2.4.99.28"/>
    </reaction>
</comment>
<evidence type="ECO:0000256" key="3">
    <source>
        <dbReference type="ARBA" id="ARBA00007739"/>
    </source>
</evidence>
<keyword evidence="13" id="KW-0511">Multifunctional enzyme</keyword>
<dbReference type="Proteomes" id="UP000318711">
    <property type="component" value="Unassembled WGS sequence"/>
</dbReference>
<keyword evidence="6" id="KW-0645">Protease</keyword>
<dbReference type="PANTHER" id="PTHR32282:SF11">
    <property type="entry name" value="PENICILLIN-BINDING PROTEIN 1B"/>
    <property type="match status" value="1"/>
</dbReference>
<dbReference type="InterPro" id="IPR050396">
    <property type="entry name" value="Glycosyltr_51/Transpeptidase"/>
</dbReference>
<dbReference type="InterPro" id="IPR012338">
    <property type="entry name" value="Beta-lactam/transpept-like"/>
</dbReference>
<dbReference type="InterPro" id="IPR036950">
    <property type="entry name" value="PBP_transglycosylase"/>
</dbReference>
<dbReference type="GO" id="GO:0005886">
    <property type="term" value="C:plasma membrane"/>
    <property type="evidence" value="ECO:0007669"/>
    <property type="project" value="UniProtKB-SubCell"/>
</dbReference>
<dbReference type="GO" id="GO:0006508">
    <property type="term" value="P:proteolysis"/>
    <property type="evidence" value="ECO:0007669"/>
    <property type="project" value="UniProtKB-KW"/>
</dbReference>
<evidence type="ECO:0000256" key="7">
    <source>
        <dbReference type="ARBA" id="ARBA00022676"/>
    </source>
</evidence>
<dbReference type="Pfam" id="PF00912">
    <property type="entry name" value="Transgly"/>
    <property type="match status" value="1"/>
</dbReference>
<feature type="transmembrane region" description="Helical" evidence="17">
    <location>
        <begin position="29"/>
        <end position="51"/>
    </location>
</feature>
<dbReference type="Gene3D" id="1.10.3810.10">
    <property type="entry name" value="Biosynthetic peptidoglycan transglycosylase-like"/>
    <property type="match status" value="1"/>
</dbReference>
<feature type="domain" description="Glycosyl transferase family 51" evidence="19">
    <location>
        <begin position="82"/>
        <end position="257"/>
    </location>
</feature>
<comment type="similarity">
    <text evidence="3">In the N-terminal section; belongs to the glycosyltransferase 51 family.</text>
</comment>
<keyword evidence="17" id="KW-0812">Transmembrane</keyword>